<dbReference type="InterPro" id="IPR005545">
    <property type="entry name" value="YCII"/>
</dbReference>
<accession>A0A6N1VMF3</accession>
<feature type="domain" description="YCII-related" evidence="2">
    <location>
        <begin position="22"/>
        <end position="102"/>
    </location>
</feature>
<reference evidence="3 4" key="1">
    <citation type="submission" date="2020-06" db="EMBL/GenBank/DDBJ databases">
        <title>Oricola thermophila sp. nov. isolated from a tidal sediments.</title>
        <authorList>
            <person name="Kwon K.K."/>
            <person name="Yang S.-H."/>
            <person name="Park M.-J."/>
        </authorList>
    </citation>
    <scope>NUCLEOTIDE SEQUENCE [LARGE SCALE GENOMIC DNA]</scope>
    <source>
        <strain evidence="3 4">MEBiC13590</strain>
    </source>
</reference>
<dbReference type="PANTHER" id="PTHR37828">
    <property type="entry name" value="GSR2449 PROTEIN"/>
    <property type="match status" value="1"/>
</dbReference>
<dbReference type="Proteomes" id="UP000509367">
    <property type="component" value="Chromosome"/>
</dbReference>
<proteinExistence type="inferred from homology"/>
<evidence type="ECO:0000313" key="3">
    <source>
        <dbReference type="EMBL" id="QKV20167.1"/>
    </source>
</evidence>
<dbReference type="SUPFAM" id="SSF54909">
    <property type="entry name" value="Dimeric alpha+beta barrel"/>
    <property type="match status" value="1"/>
</dbReference>
<evidence type="ECO:0000256" key="1">
    <source>
        <dbReference type="ARBA" id="ARBA00007689"/>
    </source>
</evidence>
<dbReference type="PANTHER" id="PTHR37828:SF1">
    <property type="entry name" value="YCII-RELATED DOMAIN-CONTAINING PROTEIN"/>
    <property type="match status" value="1"/>
</dbReference>
<dbReference type="InterPro" id="IPR011008">
    <property type="entry name" value="Dimeric_a/b-barrel"/>
</dbReference>
<dbReference type="Pfam" id="PF03795">
    <property type="entry name" value="YCII"/>
    <property type="match status" value="1"/>
</dbReference>
<evidence type="ECO:0000259" key="2">
    <source>
        <dbReference type="Pfam" id="PF03795"/>
    </source>
</evidence>
<comment type="similarity">
    <text evidence="1">Belongs to the YciI family.</text>
</comment>
<gene>
    <name evidence="3" type="ORF">HTY61_17795</name>
</gene>
<protein>
    <recommendedName>
        <fullName evidence="2">YCII-related domain-containing protein</fullName>
    </recommendedName>
</protein>
<dbReference type="AlphaFoldDB" id="A0A6N1VMF3"/>
<dbReference type="RefSeq" id="WP_175278058.1">
    <property type="nucleotide sequence ID" value="NZ_CP054836.1"/>
</dbReference>
<organism evidence="3 4">
    <name type="scientific">Oricola thermophila</name>
    <dbReference type="NCBI Taxonomy" id="2742145"/>
    <lineage>
        <taxon>Bacteria</taxon>
        <taxon>Pseudomonadati</taxon>
        <taxon>Pseudomonadota</taxon>
        <taxon>Alphaproteobacteria</taxon>
        <taxon>Hyphomicrobiales</taxon>
        <taxon>Ahrensiaceae</taxon>
        <taxon>Oricola</taxon>
    </lineage>
</organism>
<dbReference type="Gene3D" id="3.30.70.1060">
    <property type="entry name" value="Dimeric alpha+beta barrel"/>
    <property type="match status" value="1"/>
</dbReference>
<dbReference type="EMBL" id="CP054836">
    <property type="protein sequence ID" value="QKV20167.1"/>
    <property type="molecule type" value="Genomic_DNA"/>
</dbReference>
<dbReference type="KEGG" id="orm:HTY61_17795"/>
<sequence length="124" mass="14002">MSEMTPDQLTADMLRQEFFVVNTTPARSPEIQRLLPRHLEYQVRLEREGKLFGAGPVYEEGDDLPSGGMIILRARSYDEARALADADPLHAAGLRSYTIRKWVMNEGSMTVTIRYSDQSVAIVD</sequence>
<keyword evidence="4" id="KW-1185">Reference proteome</keyword>
<evidence type="ECO:0000313" key="4">
    <source>
        <dbReference type="Proteomes" id="UP000509367"/>
    </source>
</evidence>
<name>A0A6N1VMF3_9HYPH</name>